<gene>
    <name evidence="2" type="ORF">GPY61_31950</name>
</gene>
<comment type="caution">
    <text evidence="2">The sequence shown here is derived from an EMBL/GenBank/DDBJ whole genome shotgun (WGS) entry which is preliminary data.</text>
</comment>
<evidence type="ECO:0000259" key="1">
    <source>
        <dbReference type="Pfam" id="PF03869"/>
    </source>
</evidence>
<dbReference type="Proteomes" id="UP000443353">
    <property type="component" value="Unassembled WGS sequence"/>
</dbReference>
<sequence>MQTTKPERAPQLADKYVLRMPDGMRDKITELAKANGRSMNAEIVLILQQAIDGHAANSSGNIDVDALAEALAERLATKLKTP</sequence>
<dbReference type="SUPFAM" id="SSF47598">
    <property type="entry name" value="Ribbon-helix-helix"/>
    <property type="match status" value="1"/>
</dbReference>
<dbReference type="Gene3D" id="1.10.1220.10">
    <property type="entry name" value="Met repressor-like"/>
    <property type="match status" value="1"/>
</dbReference>
<dbReference type="EMBL" id="WSES01000019">
    <property type="protein sequence ID" value="MVW64536.1"/>
    <property type="molecule type" value="Genomic_DNA"/>
</dbReference>
<dbReference type="Pfam" id="PF03869">
    <property type="entry name" value="Arc"/>
    <property type="match status" value="1"/>
</dbReference>
<keyword evidence="3" id="KW-1185">Reference proteome</keyword>
<feature type="domain" description="Arc-like DNA binding" evidence="1">
    <location>
        <begin position="13"/>
        <end position="51"/>
    </location>
</feature>
<evidence type="ECO:0000313" key="2">
    <source>
        <dbReference type="EMBL" id="MVW64536.1"/>
    </source>
</evidence>
<name>A0A7X3G6E9_9BURK</name>
<dbReference type="InterPro" id="IPR005569">
    <property type="entry name" value="Arc_DNA-bd_dom"/>
</dbReference>
<accession>A0A7X3G6E9</accession>
<dbReference type="GO" id="GO:0003677">
    <property type="term" value="F:DNA binding"/>
    <property type="evidence" value="ECO:0007669"/>
    <property type="project" value="UniProtKB-KW"/>
</dbReference>
<dbReference type="RefSeq" id="WP_160410960.1">
    <property type="nucleotide sequence ID" value="NZ_WSES01000019.1"/>
</dbReference>
<evidence type="ECO:0000313" key="3">
    <source>
        <dbReference type="Proteomes" id="UP000443353"/>
    </source>
</evidence>
<proteinExistence type="predicted"/>
<dbReference type="AlphaFoldDB" id="A0A7X3G6E9"/>
<dbReference type="InterPro" id="IPR010985">
    <property type="entry name" value="Ribbon_hlx_hlx"/>
</dbReference>
<organism evidence="2 3">
    <name type="scientific">Massilia cellulosiltytica</name>
    <dbReference type="NCBI Taxonomy" id="2683234"/>
    <lineage>
        <taxon>Bacteria</taxon>
        <taxon>Pseudomonadati</taxon>
        <taxon>Pseudomonadota</taxon>
        <taxon>Betaproteobacteria</taxon>
        <taxon>Burkholderiales</taxon>
        <taxon>Oxalobacteraceae</taxon>
        <taxon>Telluria group</taxon>
        <taxon>Massilia</taxon>
    </lineage>
</organism>
<reference evidence="2 3" key="1">
    <citation type="submission" date="2019-12" db="EMBL/GenBank/DDBJ databases">
        <authorList>
            <person name="Li C."/>
            <person name="Zhao J."/>
        </authorList>
    </citation>
    <scope>NUCLEOTIDE SEQUENCE [LARGE SCALE GENOMIC DNA]</scope>
    <source>
        <strain evidence="2 3">NEAU-DD11</strain>
    </source>
</reference>
<protein>
    <submittedName>
        <fullName evidence="2">Arc family DNA-binding protein</fullName>
    </submittedName>
</protein>
<keyword evidence="2" id="KW-0238">DNA-binding</keyword>
<dbReference type="GO" id="GO:0006355">
    <property type="term" value="P:regulation of DNA-templated transcription"/>
    <property type="evidence" value="ECO:0007669"/>
    <property type="project" value="InterPro"/>
</dbReference>
<dbReference type="InterPro" id="IPR013321">
    <property type="entry name" value="Arc_rbn_hlx_hlx"/>
</dbReference>